<dbReference type="OrthoDB" id="319724at2"/>
<name>W9GPL6_9MICO</name>
<reference evidence="3" key="1">
    <citation type="submission" date="2013-08" db="EMBL/GenBank/DDBJ databases">
        <title>Intrasporangium oryzae NRRL B-24470.</title>
        <authorList>
            <person name="Liu H."/>
            <person name="Wang G."/>
        </authorList>
    </citation>
    <scope>NUCLEOTIDE SEQUENCE [LARGE SCALE GENOMIC DNA]</scope>
    <source>
        <strain evidence="3">Q5-1</strain>
    </source>
</reference>
<dbReference type="EMBL" id="AWQS01000025">
    <property type="protein sequence ID" value="EWT06987.1"/>
    <property type="molecule type" value="Genomic_DNA"/>
</dbReference>
<proteinExistence type="predicted"/>
<dbReference type="InterPro" id="IPR016040">
    <property type="entry name" value="NAD(P)-bd_dom"/>
</dbReference>
<protein>
    <submittedName>
        <fullName evidence="2">Oxidoreductase</fullName>
    </submittedName>
</protein>
<dbReference type="RefSeq" id="WP_034714259.1">
    <property type="nucleotide sequence ID" value="NZ_AWQS01000025.1"/>
</dbReference>
<dbReference type="PANTHER" id="PTHR12126">
    <property type="entry name" value="NADH-UBIQUINONE OXIDOREDUCTASE 39 KDA SUBUNIT-RELATED"/>
    <property type="match status" value="1"/>
</dbReference>
<feature type="domain" description="NAD(P)-binding" evidence="1">
    <location>
        <begin position="6"/>
        <end position="150"/>
    </location>
</feature>
<evidence type="ECO:0000313" key="3">
    <source>
        <dbReference type="Proteomes" id="UP000019494"/>
    </source>
</evidence>
<comment type="caution">
    <text evidence="2">The sequence shown here is derived from an EMBL/GenBank/DDBJ whole genome shotgun (WGS) entry which is preliminary data.</text>
</comment>
<dbReference type="GO" id="GO:0044877">
    <property type="term" value="F:protein-containing complex binding"/>
    <property type="evidence" value="ECO:0007669"/>
    <property type="project" value="TreeGrafter"/>
</dbReference>
<dbReference type="Proteomes" id="UP000019494">
    <property type="component" value="Unassembled WGS sequence"/>
</dbReference>
<dbReference type="InterPro" id="IPR036291">
    <property type="entry name" value="NAD(P)-bd_dom_sf"/>
</dbReference>
<evidence type="ECO:0000313" key="2">
    <source>
        <dbReference type="EMBL" id="EWT06987.1"/>
    </source>
</evidence>
<organism evidence="2 3">
    <name type="scientific">Intrasporangium chromatireducens Q5-1</name>
    <dbReference type="NCBI Taxonomy" id="584657"/>
    <lineage>
        <taxon>Bacteria</taxon>
        <taxon>Bacillati</taxon>
        <taxon>Actinomycetota</taxon>
        <taxon>Actinomycetes</taxon>
        <taxon>Micrococcales</taxon>
        <taxon>Intrasporangiaceae</taxon>
        <taxon>Intrasporangium</taxon>
    </lineage>
</organism>
<dbReference type="InterPro" id="IPR051207">
    <property type="entry name" value="ComplexI_NDUFA9_subunit"/>
</dbReference>
<evidence type="ECO:0000259" key="1">
    <source>
        <dbReference type="Pfam" id="PF13460"/>
    </source>
</evidence>
<gene>
    <name evidence="2" type="ORF">N864_13605</name>
</gene>
<dbReference type="SUPFAM" id="SSF51735">
    <property type="entry name" value="NAD(P)-binding Rossmann-fold domains"/>
    <property type="match status" value="1"/>
</dbReference>
<dbReference type="AlphaFoldDB" id="W9GPL6"/>
<dbReference type="Gene3D" id="3.40.50.720">
    <property type="entry name" value="NAD(P)-binding Rossmann-like Domain"/>
    <property type="match status" value="1"/>
</dbReference>
<dbReference type="Pfam" id="PF13460">
    <property type="entry name" value="NAD_binding_10"/>
    <property type="match status" value="1"/>
</dbReference>
<sequence>MITIVGGTGRLGRLVAARLVAEGRPVRLVGRSRPRDLPAGTEFVAGDVRRPETLPAAVAGSSVVVSAVHGLDPTGGESPAEVDRDGNLALIAAARAAGADIVLVSTIDAADDHPMELMRMKAVAERALRDHQPGRPDWTVVRPTAYAEMHADLLRQTAGRGGVPRVFGTGTNPVNFVSVRDAAAVVHRAVVDPELRGEVIDVAGADNLTMNQLARLVTGQEKVGHVPPLALRAMSAVLARARPNQARLARMALQMDTLPLTVDAATTRAAHPWVPCTPIAEALLLAGAPA</sequence>
<dbReference type="PANTHER" id="PTHR12126:SF11">
    <property type="entry name" value="NADH DEHYDROGENASE [UBIQUINONE] 1 ALPHA SUBCOMPLEX SUBUNIT 9, MITOCHONDRIAL"/>
    <property type="match status" value="1"/>
</dbReference>
<keyword evidence="3" id="KW-1185">Reference proteome</keyword>
<accession>W9GPL6</accession>